<dbReference type="InterPro" id="IPR007235">
    <property type="entry name" value="Glyco_trans_28_C"/>
</dbReference>
<keyword evidence="4" id="KW-1185">Reference proteome</keyword>
<gene>
    <name evidence="3" type="ORF">GCM10011575_08530</name>
</gene>
<reference evidence="3" key="1">
    <citation type="journal article" date="2014" name="Int. J. Syst. Evol. Microbiol.">
        <title>Complete genome sequence of Corynebacterium casei LMG S-19264T (=DSM 44701T), isolated from a smear-ripened cheese.</title>
        <authorList>
            <consortium name="US DOE Joint Genome Institute (JGI-PGF)"/>
            <person name="Walter F."/>
            <person name="Albersmeier A."/>
            <person name="Kalinowski J."/>
            <person name="Ruckert C."/>
        </authorList>
    </citation>
    <scope>NUCLEOTIDE SEQUENCE</scope>
    <source>
        <strain evidence="3">CGMCC 4.7306</strain>
    </source>
</reference>
<sequence length="731" mass="79459">MRVVDVLDISDFRFAGGTAASIAEEIAAQAGAGWTTGLIHLNGPLVARVTGFNPRITEQLADGSARLLIGHDPVRAAITLIRHPTVLDQASDQLPPITTEQVVVIVNSTMIAPDGAREFDPARINRLVRQRFGLDPLWAPLSSRIRGQLLAAGGDLRLIADDWVNVIDARSWHVEHDAPAGDRPVIGRHSRDVAAKWPRERAELLAAYPEDGSVEVRVLGGARSARAVLGSQLPDSWRVWEFGTREPREFLQGIDTYVYYTDPRWIEAFGRNVLEAMAAGVPVVLPPVFETIFADAALYAEPAGIQEVVRSLHRDTNLWLRISEHARATARRRFSRQVHVDRIQALSGLEARTPQAGGEQSGHSASRLRGTPATRAADERPKLLLVSSNGTGMGHLMRLMAYARRATHFQPHVVSLSQGVAAVGRLGMSYEYVPSAAGLGMDPSSWQPIFTDRIGAVLRRVRPAVVVFDGTWPYNGIEELRSTHPDPLWVWSRRGMWQPGRSRDQLKKAAWFDAVIEPGDFASAGDIGATASAPAVRIPPVTLLDEDELLTRHAARRELGLPTGGRIALVAFSGGAVEDVTSDTAAAIAACRRVGLEICVTQSVVAPDVALPDDVHVINPIPLATYQRAFDVAISAAGYNSFHELLRFGTPTLFIPKRNSALDDQGRRARWAADQGWSLCAPRVSESGTVPMLAELLEHGDEMIAKVTAMDPGNGAVDAARLLTDLHRGRT</sequence>
<feature type="region of interest" description="Disordered" evidence="1">
    <location>
        <begin position="349"/>
        <end position="375"/>
    </location>
</feature>
<comment type="caution">
    <text evidence="3">The sequence shown here is derived from an EMBL/GenBank/DDBJ whole genome shotgun (WGS) entry which is preliminary data.</text>
</comment>
<dbReference type="Gene3D" id="3.40.50.2000">
    <property type="entry name" value="Glycogen Phosphorylase B"/>
    <property type="match status" value="2"/>
</dbReference>
<dbReference type="AlphaFoldDB" id="A0A917S2P4"/>
<proteinExistence type="predicted"/>
<feature type="domain" description="Glycosyl transferase family 28 C-terminal" evidence="2">
    <location>
        <begin position="623"/>
        <end position="682"/>
    </location>
</feature>
<dbReference type="EMBL" id="BMMZ01000002">
    <property type="protein sequence ID" value="GGL52452.1"/>
    <property type="molecule type" value="Genomic_DNA"/>
</dbReference>
<evidence type="ECO:0000259" key="2">
    <source>
        <dbReference type="Pfam" id="PF04101"/>
    </source>
</evidence>
<dbReference type="Proteomes" id="UP000613840">
    <property type="component" value="Unassembled WGS sequence"/>
</dbReference>
<evidence type="ECO:0000313" key="3">
    <source>
        <dbReference type="EMBL" id="GGL52452.1"/>
    </source>
</evidence>
<name>A0A917S2P4_9ACTN</name>
<reference evidence="3" key="2">
    <citation type="submission" date="2020-09" db="EMBL/GenBank/DDBJ databases">
        <authorList>
            <person name="Sun Q."/>
            <person name="Zhou Y."/>
        </authorList>
    </citation>
    <scope>NUCLEOTIDE SEQUENCE</scope>
    <source>
        <strain evidence="3">CGMCC 4.7306</strain>
    </source>
</reference>
<dbReference type="SUPFAM" id="SSF53756">
    <property type="entry name" value="UDP-Glycosyltransferase/glycogen phosphorylase"/>
    <property type="match status" value="2"/>
</dbReference>
<evidence type="ECO:0000313" key="4">
    <source>
        <dbReference type="Proteomes" id="UP000613840"/>
    </source>
</evidence>
<protein>
    <submittedName>
        <fullName evidence="3">Antifreeze protein, type I</fullName>
    </submittedName>
</protein>
<dbReference type="Pfam" id="PF04101">
    <property type="entry name" value="Glyco_tran_28_C"/>
    <property type="match status" value="1"/>
</dbReference>
<dbReference type="RefSeq" id="WP_188893947.1">
    <property type="nucleotide sequence ID" value="NZ_BMMZ01000002.1"/>
</dbReference>
<dbReference type="GO" id="GO:0016758">
    <property type="term" value="F:hexosyltransferase activity"/>
    <property type="evidence" value="ECO:0007669"/>
    <property type="project" value="InterPro"/>
</dbReference>
<organism evidence="3 4">
    <name type="scientific">Microlunatus endophyticus</name>
    <dbReference type="NCBI Taxonomy" id="1716077"/>
    <lineage>
        <taxon>Bacteria</taxon>
        <taxon>Bacillati</taxon>
        <taxon>Actinomycetota</taxon>
        <taxon>Actinomycetes</taxon>
        <taxon>Propionibacteriales</taxon>
        <taxon>Propionibacteriaceae</taxon>
        <taxon>Microlunatus</taxon>
    </lineage>
</organism>
<accession>A0A917S2P4</accession>
<evidence type="ECO:0000256" key="1">
    <source>
        <dbReference type="SAM" id="MobiDB-lite"/>
    </source>
</evidence>